<dbReference type="AlphaFoldDB" id="A0A8X6H8H1"/>
<name>A0A8X6H8H1_TRICU</name>
<gene>
    <name evidence="1" type="ORF">TNCT_323461</name>
</gene>
<keyword evidence="2" id="KW-1185">Reference proteome</keyword>
<reference evidence="1" key="1">
    <citation type="submission" date="2020-07" db="EMBL/GenBank/DDBJ databases">
        <title>Multicomponent nature underlies the extraordinary mechanical properties of spider dragline silk.</title>
        <authorList>
            <person name="Kono N."/>
            <person name="Nakamura H."/>
            <person name="Mori M."/>
            <person name="Yoshida Y."/>
            <person name="Ohtoshi R."/>
            <person name="Malay A.D."/>
            <person name="Moran D.A.P."/>
            <person name="Tomita M."/>
            <person name="Numata K."/>
            <person name="Arakawa K."/>
        </authorList>
    </citation>
    <scope>NUCLEOTIDE SEQUENCE</scope>
</reference>
<comment type="caution">
    <text evidence="1">The sequence shown here is derived from an EMBL/GenBank/DDBJ whole genome shotgun (WGS) entry which is preliminary data.</text>
</comment>
<sequence>IGLPPTLLVGVWARTDHYLLSPCLTPPMIRTDWLLPSQSPHPSLLYRELFLPGLSED</sequence>
<accession>A0A8X6H8H1</accession>
<evidence type="ECO:0000313" key="1">
    <source>
        <dbReference type="EMBL" id="GFR18704.1"/>
    </source>
</evidence>
<dbReference type="Proteomes" id="UP000887116">
    <property type="component" value="Unassembled WGS sequence"/>
</dbReference>
<protein>
    <submittedName>
        <fullName evidence="1">Uncharacterized protein</fullName>
    </submittedName>
</protein>
<feature type="non-terminal residue" evidence="1">
    <location>
        <position position="1"/>
    </location>
</feature>
<organism evidence="1 2">
    <name type="scientific">Trichonephila clavata</name>
    <name type="common">Joro spider</name>
    <name type="synonym">Nephila clavata</name>
    <dbReference type="NCBI Taxonomy" id="2740835"/>
    <lineage>
        <taxon>Eukaryota</taxon>
        <taxon>Metazoa</taxon>
        <taxon>Ecdysozoa</taxon>
        <taxon>Arthropoda</taxon>
        <taxon>Chelicerata</taxon>
        <taxon>Arachnida</taxon>
        <taxon>Araneae</taxon>
        <taxon>Araneomorphae</taxon>
        <taxon>Entelegynae</taxon>
        <taxon>Araneoidea</taxon>
        <taxon>Nephilidae</taxon>
        <taxon>Trichonephila</taxon>
    </lineage>
</organism>
<evidence type="ECO:0000313" key="2">
    <source>
        <dbReference type="Proteomes" id="UP000887116"/>
    </source>
</evidence>
<dbReference type="EMBL" id="BMAO01017826">
    <property type="protein sequence ID" value="GFR18704.1"/>
    <property type="molecule type" value="Genomic_DNA"/>
</dbReference>
<proteinExistence type="predicted"/>